<proteinExistence type="inferred from homology"/>
<gene>
    <name evidence="7" type="ORF">DES32_0097</name>
</gene>
<feature type="domain" description="Acyl-CoA dehydrogenase/oxidase N-terminal" evidence="6">
    <location>
        <begin position="27"/>
        <end position="113"/>
    </location>
</feature>
<dbReference type="Gene3D" id="1.10.540.10">
    <property type="entry name" value="Acyl-CoA dehydrogenase/oxidase, N-terminal domain"/>
    <property type="match status" value="1"/>
</dbReference>
<keyword evidence="8" id="KW-1185">Reference proteome</keyword>
<dbReference type="RefSeq" id="WP_115834731.1">
    <property type="nucleotide sequence ID" value="NZ_CP025086.1"/>
</dbReference>
<sequence length="403" mass="42346">MEGRNAQARHDPLDFAASAADLKARVEAVAEIAAAEANAVDAEARFPAAAIAALRKNCLLSLLVPIEFGGEGVSFGEVADACYRLGQACSATAMIFAMHHSAAACVVRHGKASTWHKNLLRRIADEQLLVASSTTEGQSGGNVRSSAAPIEQDGEKITLTRAATVISYGAEADVIATTARRTEEAAASDQVLAIFCKSDYVLDPLSGWNALGMRGTTSAGFRLVAHGAREQIMPETYERIHAQTMQPVSHLLWASVWAGIAADSVARAQAFIRKAARQSGGALPPGAAHFTKARSSLQMLRSLVAAGLTRFEAVADDPQALATLDFQSATALTKVEASELAVATVLSAMRAAGLAGYRNDGEFTLGRHLRDVLSAPIMINNDRILANVANTTLMSGPPASLRS</sequence>
<comment type="cofactor">
    <cofactor evidence="1">
        <name>FAD</name>
        <dbReference type="ChEBI" id="CHEBI:57692"/>
    </cofactor>
</comment>
<dbReference type="SUPFAM" id="SSF47203">
    <property type="entry name" value="Acyl-CoA dehydrogenase C-terminal domain-like"/>
    <property type="match status" value="1"/>
</dbReference>
<comment type="similarity">
    <text evidence="2">Belongs to the acyl-CoA dehydrogenase family.</text>
</comment>
<dbReference type="SUPFAM" id="SSF56645">
    <property type="entry name" value="Acyl-CoA dehydrogenase NM domain-like"/>
    <property type="match status" value="1"/>
</dbReference>
<keyword evidence="4" id="KW-0274">FAD</keyword>
<dbReference type="AlphaFoldDB" id="A0A3D9ZBN8"/>
<evidence type="ECO:0000259" key="5">
    <source>
        <dbReference type="Pfam" id="PF00441"/>
    </source>
</evidence>
<dbReference type="InterPro" id="IPR013786">
    <property type="entry name" value="AcylCoA_DH/ox_N"/>
</dbReference>
<dbReference type="PANTHER" id="PTHR43884:SF12">
    <property type="entry name" value="ISOVALERYL-COA DEHYDROGENASE, MITOCHONDRIAL-RELATED"/>
    <property type="match status" value="1"/>
</dbReference>
<dbReference type="Pfam" id="PF02771">
    <property type="entry name" value="Acyl-CoA_dh_N"/>
    <property type="match status" value="1"/>
</dbReference>
<dbReference type="Gene3D" id="1.20.140.10">
    <property type="entry name" value="Butyryl-CoA Dehydrogenase, subunit A, domain 3"/>
    <property type="match status" value="1"/>
</dbReference>
<dbReference type="InterPro" id="IPR036250">
    <property type="entry name" value="AcylCo_DH-like_C"/>
</dbReference>
<dbReference type="Proteomes" id="UP000256900">
    <property type="component" value="Unassembled WGS sequence"/>
</dbReference>
<dbReference type="OrthoDB" id="2986495at2"/>
<dbReference type="InterPro" id="IPR037069">
    <property type="entry name" value="AcylCoA_DH/ox_N_sf"/>
</dbReference>
<organism evidence="7 8">
    <name type="scientific">Methylovirgula ligni</name>
    <dbReference type="NCBI Taxonomy" id="569860"/>
    <lineage>
        <taxon>Bacteria</taxon>
        <taxon>Pseudomonadati</taxon>
        <taxon>Pseudomonadota</taxon>
        <taxon>Alphaproteobacteria</taxon>
        <taxon>Hyphomicrobiales</taxon>
        <taxon>Beijerinckiaceae</taxon>
        <taxon>Methylovirgula</taxon>
    </lineage>
</organism>
<evidence type="ECO:0000313" key="8">
    <source>
        <dbReference type="Proteomes" id="UP000256900"/>
    </source>
</evidence>
<evidence type="ECO:0000256" key="2">
    <source>
        <dbReference type="ARBA" id="ARBA00009347"/>
    </source>
</evidence>
<evidence type="ECO:0000259" key="6">
    <source>
        <dbReference type="Pfam" id="PF02771"/>
    </source>
</evidence>
<accession>A0A3D9ZBN8</accession>
<reference evidence="7 8" key="1">
    <citation type="submission" date="2018-08" db="EMBL/GenBank/DDBJ databases">
        <title>Genomic Encyclopedia of Type Strains, Phase IV (KMG-IV): sequencing the most valuable type-strain genomes for metagenomic binning, comparative biology and taxonomic classification.</title>
        <authorList>
            <person name="Goeker M."/>
        </authorList>
    </citation>
    <scope>NUCLEOTIDE SEQUENCE [LARGE SCALE GENOMIC DNA]</scope>
    <source>
        <strain evidence="7 8">BW863</strain>
    </source>
</reference>
<comment type="caution">
    <text evidence="7">The sequence shown here is derived from an EMBL/GenBank/DDBJ whole genome shotgun (WGS) entry which is preliminary data.</text>
</comment>
<evidence type="ECO:0000313" key="7">
    <source>
        <dbReference type="EMBL" id="REF88886.1"/>
    </source>
</evidence>
<dbReference type="Pfam" id="PF00441">
    <property type="entry name" value="Acyl-CoA_dh_1"/>
    <property type="match status" value="1"/>
</dbReference>
<dbReference type="EMBL" id="QUMO01000001">
    <property type="protein sequence ID" value="REF88886.1"/>
    <property type="molecule type" value="Genomic_DNA"/>
</dbReference>
<evidence type="ECO:0000256" key="4">
    <source>
        <dbReference type="ARBA" id="ARBA00022827"/>
    </source>
</evidence>
<dbReference type="InterPro" id="IPR009075">
    <property type="entry name" value="AcylCo_DH/oxidase_C"/>
</dbReference>
<dbReference type="InterPro" id="IPR009100">
    <property type="entry name" value="AcylCoA_DH/oxidase_NM_dom_sf"/>
</dbReference>
<keyword evidence="3" id="KW-0285">Flavoprotein</keyword>
<dbReference type="PANTHER" id="PTHR43884">
    <property type="entry name" value="ACYL-COA DEHYDROGENASE"/>
    <property type="match status" value="1"/>
</dbReference>
<evidence type="ECO:0000256" key="3">
    <source>
        <dbReference type="ARBA" id="ARBA00022630"/>
    </source>
</evidence>
<protein>
    <submittedName>
        <fullName evidence="7">Acyl-CoA dehydrogenase</fullName>
    </submittedName>
</protein>
<feature type="domain" description="Acyl-CoA dehydrogenase/oxidase C-terminal" evidence="5">
    <location>
        <begin position="254"/>
        <end position="378"/>
    </location>
</feature>
<evidence type="ECO:0000256" key="1">
    <source>
        <dbReference type="ARBA" id="ARBA00001974"/>
    </source>
</evidence>
<dbReference type="GO" id="GO:0003995">
    <property type="term" value="F:acyl-CoA dehydrogenase activity"/>
    <property type="evidence" value="ECO:0007669"/>
    <property type="project" value="TreeGrafter"/>
</dbReference>
<dbReference type="PIRSF" id="PIRSF016578">
    <property type="entry name" value="HsaA"/>
    <property type="match status" value="1"/>
</dbReference>
<name>A0A3D9ZBN8_9HYPH</name>
<dbReference type="GO" id="GO:0050660">
    <property type="term" value="F:flavin adenine dinucleotide binding"/>
    <property type="evidence" value="ECO:0007669"/>
    <property type="project" value="InterPro"/>
</dbReference>